<dbReference type="KEGG" id="pna:Pnap_4378"/>
<dbReference type="InterPro" id="IPR013762">
    <property type="entry name" value="Integrase-like_cat_sf"/>
</dbReference>
<organism evidence="4 6">
    <name type="scientific">Polaromonas naphthalenivorans (strain CJ2)</name>
    <dbReference type="NCBI Taxonomy" id="365044"/>
    <lineage>
        <taxon>Bacteria</taxon>
        <taxon>Pseudomonadati</taxon>
        <taxon>Pseudomonadota</taxon>
        <taxon>Betaproteobacteria</taxon>
        <taxon>Burkholderiales</taxon>
        <taxon>Comamonadaceae</taxon>
        <taxon>Polaromonas</taxon>
    </lineage>
</organism>
<dbReference type="GO" id="GO:0006310">
    <property type="term" value="P:DNA recombination"/>
    <property type="evidence" value="ECO:0007669"/>
    <property type="project" value="UniProtKB-KW"/>
</dbReference>
<dbReference type="InterPro" id="IPR002104">
    <property type="entry name" value="Integrase_catalytic"/>
</dbReference>
<dbReference type="InterPro" id="IPR011010">
    <property type="entry name" value="DNA_brk_join_enz"/>
</dbReference>
<feature type="compositionally biased region" description="Polar residues" evidence="2">
    <location>
        <begin position="1"/>
        <end position="11"/>
    </location>
</feature>
<evidence type="ECO:0000313" key="5">
    <source>
        <dbReference type="EMBL" id="ABM39656.1"/>
    </source>
</evidence>
<name>A1VJW9_POLNA</name>
<dbReference type="Pfam" id="PF00589">
    <property type="entry name" value="Phage_integrase"/>
    <property type="match status" value="1"/>
</dbReference>
<dbReference type="GO" id="GO:0003677">
    <property type="term" value="F:DNA binding"/>
    <property type="evidence" value="ECO:0007669"/>
    <property type="project" value="InterPro"/>
</dbReference>
<dbReference type="OrthoDB" id="2077978at2"/>
<dbReference type="EMBL" id="CP000530">
    <property type="protein sequence ID" value="ABM39656.1"/>
    <property type="molecule type" value="Genomic_DNA"/>
</dbReference>
<proteinExistence type="predicted"/>
<keyword evidence="5" id="KW-0614">Plasmid</keyword>
<dbReference type="CDD" id="cd00397">
    <property type="entry name" value="DNA_BRE_C"/>
    <property type="match status" value="1"/>
</dbReference>
<evidence type="ECO:0000259" key="3">
    <source>
        <dbReference type="Pfam" id="PF00589"/>
    </source>
</evidence>
<evidence type="ECO:0000256" key="2">
    <source>
        <dbReference type="SAM" id="MobiDB-lite"/>
    </source>
</evidence>
<evidence type="ECO:0000256" key="1">
    <source>
        <dbReference type="ARBA" id="ARBA00023172"/>
    </source>
</evidence>
<dbReference type="Proteomes" id="UP000000644">
    <property type="component" value="Chromosome"/>
</dbReference>
<geneLocation type="plasmid" evidence="5 6">
    <name>pPNAP01</name>
</geneLocation>
<dbReference type="KEGG" id="pna:Pnap_0628"/>
<dbReference type="AlphaFoldDB" id="A1VJW9"/>
<evidence type="ECO:0000313" key="6">
    <source>
        <dbReference type="Proteomes" id="UP000000644"/>
    </source>
</evidence>
<keyword evidence="1" id="KW-0233">DNA recombination</keyword>
<dbReference type="Proteomes" id="UP000000644">
    <property type="component" value="Plasmid pPNAP01"/>
</dbReference>
<reference evidence="5" key="2">
    <citation type="submission" date="2006-12" db="EMBL/GenBank/DDBJ databases">
        <title>Complete sequence of plasmid pPNAP01 of Polaromonas naphthalenivorans CJ2.</title>
        <authorList>
            <consortium name="US DOE Joint Genome Institute"/>
            <person name="Copeland A."/>
            <person name="Lucas S."/>
            <person name="Lapidus A."/>
            <person name="Barry K."/>
            <person name="Detter J.C."/>
            <person name="Glavina del Rio T."/>
            <person name="Hammon N."/>
            <person name="Israni S."/>
            <person name="Dalin E."/>
            <person name="Tice H."/>
            <person name="Pitluck S."/>
            <person name="Sims D.R."/>
            <person name="Brettin T."/>
            <person name="Bruce D."/>
            <person name="Han C."/>
            <person name="Tapia R."/>
            <person name="Brainard J."/>
            <person name="Schmutz J."/>
            <person name="Larimer F."/>
            <person name="Land M."/>
            <person name="Hauser L."/>
            <person name="Kyrpides N."/>
            <person name="Kim E."/>
            <person name="Madsen E.L."/>
            <person name="Richardson P."/>
        </authorList>
    </citation>
    <scope>NUCLEOTIDE SEQUENCE [LARGE SCALE GENOMIC DNA]</scope>
    <source>
        <plasmid evidence="5">CJ2</plasmid>
        <plasmid evidence="5">pPNAP01</plasmid>
    </source>
</reference>
<gene>
    <name evidence="4" type="ordered locus">Pnap_0628</name>
    <name evidence="5" type="ordered locus">Pnap_4378</name>
</gene>
<sequence length="1065" mass="119537">MTRLKATQTPVDKTDEVAARPKNNRGRKAGQPPTPRTALQKCIWQKEQFVARTSELTGRTVYENQSHDQYLISPAWNQAAVQVVVAEWNARIYALPGSNRPPAGQRAAVAALSDCVSPQAFGEGLNVLLLQEFKAKLDNEGFHFSGQQFLTQLMLAMWCKGLVAWPLTVQEPFPSAILTLNNAGWSAEFVVVLNYVRKYLARDTLTDAVTFRFFVDMVLSRAGVVELGDITPTTMQVQPAPTRKRKQRPMAFTGLLQALRDEYSIKQVPWVLEDFGFYQARSGHLRRKENFEWALEIDPTMIEWVELAKQHLAENPTNYRKRRSAVNVFIEHIAKNSTVNRSPAGYCDIKRRPDPLFHIDGNKGRQTMVVVYQFLNEVLHKVCIQADDNAFPILMPGFANPLVKQTFIGVNKGETHRESMPTRLIRQAMSILTENDFAWAREVGKLSDNFRWKNPETREFESVWSPVRTYALMAKLILPARTYQIRHLDSSEGDSLRYEENGTWGPNTGKHAPSNAGVERGVFRQYKRKDGSLGAVLYFNTNKTGDIDKDKDKTGFVMPWEKLDALQLFARMRNWQEKYNQLDGPTNWTDINELKAAKHVEDLRKLGTNLFLFRDPCHQHRPDLPVSDVRLRNLWLRLMEELEKRLALAGETLANGEPIKLVISSTKRSAPSAALFDLHTLRVTMITAMYEEGIPPEILMKIVGHASIIMTLYYVKLNAETISVQLDAAVQERQRKEQSEMAGFIQRASRMELERAVARTHPSALDAITSGTGTGLVVMDHGVCPVAARRCHEGLASMDPSSGFIRYLAVPGGASNCVRCRFFVSGPAFLLGLEAHVIDLSYRLRKASVSFEKSQLRFDALSNQFADALENVTPFSQQRDLEIAETALESVTAEVDAIALSLQCAYALTEQSIHINNLGVNKPGGSGLSLVAVGGTGELEAVLTETHEFEQLHRICESAMLFDGLKIDWQHPNLERARLFDRMLRASGCEPHFSLLDDEDALGAANAMGKFLYARLGPKTVHDLMDGRTTLRALGMEKAFADQLQAMTPKSLALSRTIFIEGNSS</sequence>
<feature type="region of interest" description="Disordered" evidence="2">
    <location>
        <begin position="1"/>
        <end position="36"/>
    </location>
</feature>
<feature type="domain" description="Tyr recombinase" evidence="3">
    <location>
        <begin position="674"/>
        <end position="719"/>
    </location>
</feature>
<dbReference type="RefSeq" id="WP_011798029.1">
    <property type="nucleotide sequence ID" value="NC_008757.1"/>
</dbReference>
<reference evidence="6" key="3">
    <citation type="journal article" date="2009" name="Environ. Microbiol.">
        <title>The genome of Polaromonas naphthalenivorans strain CJ2, isolated from coal tar-contaminated sediment, reveals physiological and metabolic versatility and evolution through extensive horizontal gene transfer.</title>
        <authorList>
            <person name="Yagi J.M."/>
            <person name="Sims D."/>
            <person name="Brettin T."/>
            <person name="Bruce D."/>
            <person name="Madsen E.L."/>
        </authorList>
    </citation>
    <scope>NUCLEOTIDE SEQUENCE [LARGE SCALE GENOMIC DNA]</scope>
    <source>
        <strain evidence="6">CJ2</strain>
        <plasmid evidence="6">Plasmid pPNAP01</plasmid>
    </source>
</reference>
<dbReference type="HOGENOM" id="CLU_008194_0_0_4"/>
<dbReference type="Gene3D" id="1.10.443.10">
    <property type="entry name" value="Intergrase catalytic core"/>
    <property type="match status" value="1"/>
</dbReference>
<dbReference type="InterPro" id="IPR024965">
    <property type="entry name" value="Putative_integrase"/>
</dbReference>
<dbReference type="GO" id="GO:0015074">
    <property type="term" value="P:DNA integration"/>
    <property type="evidence" value="ECO:0007669"/>
    <property type="project" value="InterPro"/>
</dbReference>
<dbReference type="EMBL" id="CP000529">
    <property type="protein sequence ID" value="ABM35947.1"/>
    <property type="molecule type" value="Genomic_DNA"/>
</dbReference>
<keyword evidence="6" id="KW-1185">Reference proteome</keyword>
<evidence type="ECO:0000313" key="4">
    <source>
        <dbReference type="EMBL" id="ABM35947.1"/>
    </source>
</evidence>
<dbReference type="STRING" id="365044.Pnap_0628"/>
<protein>
    <submittedName>
        <fullName evidence="4">Phage integrase family protein</fullName>
    </submittedName>
</protein>
<dbReference type="eggNOG" id="COG0582">
    <property type="taxonomic scope" value="Bacteria"/>
</dbReference>
<accession>A1VJW9</accession>
<reference evidence="4" key="1">
    <citation type="submission" date="2006-12" db="EMBL/GenBank/DDBJ databases">
        <title>Complete sequence of Chromosome1 of Polaromonas naphthalenivorans CJ2.</title>
        <authorList>
            <consortium name="US DOE Joint Genome Institute"/>
            <person name="Copeland A."/>
            <person name="Lucas S."/>
            <person name="Lapidus A."/>
            <person name="Barry K."/>
            <person name="Detter J.C."/>
            <person name="Glavina del Rio T."/>
            <person name="Hammon N."/>
            <person name="Israni S."/>
            <person name="Dalin E."/>
            <person name="Tice H."/>
            <person name="Pitluck S."/>
            <person name="Sims D.R."/>
            <person name="Brettin T."/>
            <person name="Bruce D."/>
            <person name="Han C."/>
            <person name="Tapia R."/>
            <person name="Brainard J."/>
            <person name="Schmutz J."/>
            <person name="Larimer F."/>
            <person name="Land M."/>
            <person name="Hauser L."/>
            <person name="Kyrpides N."/>
            <person name="Kim E."/>
            <person name="Madsen E.L."/>
            <person name="Richardson P."/>
        </authorList>
    </citation>
    <scope>NUCLEOTIDE SEQUENCE</scope>
    <source>
        <strain evidence="4">CJ2</strain>
    </source>
</reference>
<dbReference type="Pfam" id="PF13009">
    <property type="entry name" value="Integrase_2"/>
    <property type="match status" value="1"/>
</dbReference>
<dbReference type="SUPFAM" id="SSF56349">
    <property type="entry name" value="DNA breaking-rejoining enzymes"/>
    <property type="match status" value="1"/>
</dbReference>